<sequence>IPKLSADGSNFKKWKAAIDIYARMLDAEDVLDGTMPIPEVPHYRGLIPEHEPIDVTTLKDDVSEHAEKMNRIKIYNEGREAINKPIIEKANNMASLRKAWKKMDASIDMALLQSLPPDIWQAVQGLDNCHMRWEEILRRFEEEGLNEESSAWADFFKLRCADQPNTLKFTDKFRSFLNRLKEMNLTLPEKGVLY</sequence>
<dbReference type="Proteomes" id="UP000800040">
    <property type="component" value="Unassembled WGS sequence"/>
</dbReference>
<dbReference type="Pfam" id="PF14223">
    <property type="entry name" value="Retrotran_gag_2"/>
    <property type="match status" value="1"/>
</dbReference>
<dbReference type="OrthoDB" id="3725657at2759"/>
<protein>
    <submittedName>
        <fullName evidence="1">Uncharacterized protein</fullName>
    </submittedName>
</protein>
<dbReference type="AlphaFoldDB" id="A0A6A5JZZ0"/>
<reference evidence="1" key="1">
    <citation type="submission" date="2020-01" db="EMBL/GenBank/DDBJ databases">
        <authorList>
            <consortium name="DOE Joint Genome Institute"/>
            <person name="Haridas S."/>
            <person name="Albert R."/>
            <person name="Binder M."/>
            <person name="Bloem J."/>
            <person name="Labutti K."/>
            <person name="Salamov A."/>
            <person name="Andreopoulos B."/>
            <person name="Baker S.E."/>
            <person name="Barry K."/>
            <person name="Bills G."/>
            <person name="Bluhm B.H."/>
            <person name="Cannon C."/>
            <person name="Castanera R."/>
            <person name="Culley D.E."/>
            <person name="Daum C."/>
            <person name="Ezra D."/>
            <person name="Gonzalez J.B."/>
            <person name="Henrissat B."/>
            <person name="Kuo A."/>
            <person name="Liang C."/>
            <person name="Lipzen A."/>
            <person name="Lutzoni F."/>
            <person name="Magnuson J."/>
            <person name="Mondo S."/>
            <person name="Nolan M."/>
            <person name="Ohm R."/>
            <person name="Pangilinan J."/>
            <person name="Park H.-J."/>
            <person name="Ramirez L."/>
            <person name="Alfaro M."/>
            <person name="Sun H."/>
            <person name="Tritt A."/>
            <person name="Yoshinaga Y."/>
            <person name="Zwiers L.-H."/>
            <person name="Turgeon B.G."/>
            <person name="Goodwin S.B."/>
            <person name="Spatafora J.W."/>
            <person name="Crous P.W."/>
            <person name="Grigoriev I.V."/>
        </authorList>
    </citation>
    <scope>NUCLEOTIDE SEQUENCE</scope>
    <source>
        <strain evidence="1">P77</strain>
    </source>
</reference>
<gene>
    <name evidence="1" type="ORF">BDW02DRAFT_460123</name>
</gene>
<evidence type="ECO:0000313" key="2">
    <source>
        <dbReference type="Proteomes" id="UP000800040"/>
    </source>
</evidence>
<organism evidence="1 2">
    <name type="scientific">Decorospora gaudefroyi</name>
    <dbReference type="NCBI Taxonomy" id="184978"/>
    <lineage>
        <taxon>Eukaryota</taxon>
        <taxon>Fungi</taxon>
        <taxon>Dikarya</taxon>
        <taxon>Ascomycota</taxon>
        <taxon>Pezizomycotina</taxon>
        <taxon>Dothideomycetes</taxon>
        <taxon>Pleosporomycetidae</taxon>
        <taxon>Pleosporales</taxon>
        <taxon>Pleosporineae</taxon>
        <taxon>Pleosporaceae</taxon>
        <taxon>Decorospora</taxon>
    </lineage>
</organism>
<accession>A0A6A5JZZ0</accession>
<dbReference type="EMBL" id="ML975449">
    <property type="protein sequence ID" value="KAF1829346.1"/>
    <property type="molecule type" value="Genomic_DNA"/>
</dbReference>
<feature type="non-terminal residue" evidence="1">
    <location>
        <position position="194"/>
    </location>
</feature>
<evidence type="ECO:0000313" key="1">
    <source>
        <dbReference type="EMBL" id="KAF1829346.1"/>
    </source>
</evidence>
<name>A0A6A5JZZ0_9PLEO</name>
<keyword evidence="2" id="KW-1185">Reference proteome</keyword>
<proteinExistence type="predicted"/>
<feature type="non-terminal residue" evidence="1">
    <location>
        <position position="1"/>
    </location>
</feature>